<organism evidence="1">
    <name type="scientific">marine sediment metagenome</name>
    <dbReference type="NCBI Taxonomy" id="412755"/>
    <lineage>
        <taxon>unclassified sequences</taxon>
        <taxon>metagenomes</taxon>
        <taxon>ecological metagenomes</taxon>
    </lineage>
</organism>
<evidence type="ECO:0000313" key="1">
    <source>
        <dbReference type="EMBL" id="GAG78888.1"/>
    </source>
</evidence>
<evidence type="ECO:0008006" key="2">
    <source>
        <dbReference type="Google" id="ProtNLM"/>
    </source>
</evidence>
<gene>
    <name evidence="1" type="ORF">S01H4_21281</name>
</gene>
<dbReference type="EMBL" id="BART01009626">
    <property type="protein sequence ID" value="GAG78888.1"/>
    <property type="molecule type" value="Genomic_DNA"/>
</dbReference>
<accession>X1B3V5</accession>
<name>X1B3V5_9ZZZZ</name>
<sequence length="350" mass="39132">MNKTILLTFIFLIVLSGVVSGATIILQNETTENLDDGGMITDAPDSEKGGANDPSLRAYYNGSDEVTEHFMIKFNISKVVSDADSISEAFFYLYSDANRLDSGESFNLSHYHVYINYTINSKEWTEGDSSGWVIASDNELNWNDRPSNSSYFNPSPEGSQIIDDSTPDPGWLEFNCTDMVTQAFNWDDNNISIWLNVSSRIGNPSNFDYLEIWSKEYMFDNSKRPYLEITFTESTSPTYSNFQNNASSTSRNNTDINFSIDLVDNTDLDYYIFAHNLSTILTNGTPVDISGTSYFANVTITINVSGDNYICGQFWFNDTSGNINQTNLSCFTVANTTLLMSDIVTNSPQG</sequence>
<dbReference type="AlphaFoldDB" id="X1B3V5"/>
<protein>
    <recommendedName>
        <fullName evidence="2">DNRLRE domain-containing protein</fullName>
    </recommendedName>
</protein>
<proteinExistence type="predicted"/>
<reference evidence="1" key="1">
    <citation type="journal article" date="2014" name="Front. Microbiol.">
        <title>High frequency of phylogenetically diverse reductive dehalogenase-homologous genes in deep subseafloor sedimentary metagenomes.</title>
        <authorList>
            <person name="Kawai M."/>
            <person name="Futagami T."/>
            <person name="Toyoda A."/>
            <person name="Takaki Y."/>
            <person name="Nishi S."/>
            <person name="Hori S."/>
            <person name="Arai W."/>
            <person name="Tsubouchi T."/>
            <person name="Morono Y."/>
            <person name="Uchiyama I."/>
            <person name="Ito T."/>
            <person name="Fujiyama A."/>
            <person name="Inagaki F."/>
            <person name="Takami H."/>
        </authorList>
    </citation>
    <scope>NUCLEOTIDE SEQUENCE</scope>
    <source>
        <strain evidence="1">Expedition CK06-06</strain>
    </source>
</reference>
<feature type="non-terminal residue" evidence="1">
    <location>
        <position position="350"/>
    </location>
</feature>
<comment type="caution">
    <text evidence="1">The sequence shown here is derived from an EMBL/GenBank/DDBJ whole genome shotgun (WGS) entry which is preliminary data.</text>
</comment>